<proteinExistence type="predicted"/>
<dbReference type="AlphaFoldDB" id="A0A1J5TDJ8"/>
<feature type="transmembrane region" description="Helical" evidence="1">
    <location>
        <begin position="6"/>
        <end position="21"/>
    </location>
</feature>
<feature type="transmembrane region" description="Helical" evidence="1">
    <location>
        <begin position="41"/>
        <end position="59"/>
    </location>
</feature>
<protein>
    <recommendedName>
        <fullName evidence="2">VanZ-like domain-containing protein</fullName>
    </recommendedName>
</protein>
<evidence type="ECO:0000313" key="4">
    <source>
        <dbReference type="Proteomes" id="UP000183080"/>
    </source>
</evidence>
<dbReference type="STRING" id="1888995.BD935_01280"/>
<keyword evidence="1" id="KW-1133">Transmembrane helix</keyword>
<dbReference type="PANTHER" id="PTHR28008:SF1">
    <property type="entry name" value="DOMAIN PROTEIN, PUTATIVE (AFU_ORTHOLOGUE AFUA_3G10980)-RELATED"/>
    <property type="match status" value="1"/>
</dbReference>
<comment type="caution">
    <text evidence="3">The sequence shown here is derived from an EMBL/GenBank/DDBJ whole genome shotgun (WGS) entry which is preliminary data.</text>
</comment>
<dbReference type="Proteomes" id="UP000183080">
    <property type="component" value="Unassembled WGS sequence"/>
</dbReference>
<dbReference type="PANTHER" id="PTHR28008">
    <property type="entry name" value="DOMAIN PROTEIN, PUTATIVE (AFU_ORTHOLOGUE AFUA_3G10980)-RELATED"/>
    <property type="match status" value="1"/>
</dbReference>
<keyword evidence="1" id="KW-0812">Transmembrane</keyword>
<evidence type="ECO:0000259" key="2">
    <source>
        <dbReference type="Pfam" id="PF04892"/>
    </source>
</evidence>
<accession>A0A1J5TDJ8</accession>
<keyword evidence="1" id="KW-0472">Membrane</keyword>
<sequence>MYKPKYVHLTIIYILIISLLSHTPNDNLPESDIGFSNIDKIFHFVEFFILGLLIKFSLYEREISSQKVIVFTTIIFGFSLACIDELHQSFIRGRVCSVEDLLFDFLGISLSFFNYKNFF</sequence>
<dbReference type="NCBIfam" id="NF037970">
    <property type="entry name" value="vanZ_1"/>
    <property type="match status" value="1"/>
</dbReference>
<dbReference type="InterPro" id="IPR006976">
    <property type="entry name" value="VanZ-like"/>
</dbReference>
<reference evidence="3 4" key="1">
    <citation type="submission" date="2016-08" db="EMBL/GenBank/DDBJ databases">
        <title>New Insights into Marine Group III Euryarchaeota, from dark to light.</title>
        <authorList>
            <person name="Haro-Moreno J.M."/>
            <person name="Rodriguez-Valera F."/>
            <person name="Lopez-Garcia P."/>
            <person name="Moreira D."/>
            <person name="Martin-Cuadrado A.B."/>
        </authorList>
    </citation>
    <scope>NUCLEOTIDE SEQUENCE [LARGE SCALE GENOMIC DNA]</scope>
    <source>
        <strain evidence="3">CG-Epi1</strain>
    </source>
</reference>
<name>A0A1J5TDJ8_9ARCH</name>
<evidence type="ECO:0000313" key="3">
    <source>
        <dbReference type="EMBL" id="OIR19018.1"/>
    </source>
</evidence>
<organism evidence="3 4">
    <name type="scientific">Marine Group III euryarchaeote CG-Epi1</name>
    <dbReference type="NCBI Taxonomy" id="1888995"/>
    <lineage>
        <taxon>Archaea</taxon>
        <taxon>Methanobacteriati</taxon>
        <taxon>Thermoplasmatota</taxon>
        <taxon>Thermoplasmata</taxon>
        <taxon>Candidatus Thermoprofundales</taxon>
    </lineage>
</organism>
<dbReference type="Pfam" id="PF04892">
    <property type="entry name" value="VanZ"/>
    <property type="match status" value="1"/>
</dbReference>
<gene>
    <name evidence="3" type="ORF">BD935_01280</name>
</gene>
<dbReference type="EMBL" id="MIZA01000019">
    <property type="protein sequence ID" value="OIR19018.1"/>
    <property type="molecule type" value="Genomic_DNA"/>
</dbReference>
<feature type="domain" description="VanZ-like" evidence="2">
    <location>
        <begin position="33"/>
        <end position="116"/>
    </location>
</feature>
<evidence type="ECO:0000256" key="1">
    <source>
        <dbReference type="SAM" id="Phobius"/>
    </source>
</evidence>